<evidence type="ECO:0000256" key="2">
    <source>
        <dbReference type="ARBA" id="ARBA00022803"/>
    </source>
</evidence>
<keyword evidence="1" id="KW-0677">Repeat</keyword>
<keyword evidence="2 3" id="KW-0802">TPR repeat</keyword>
<evidence type="ECO:0000256" key="4">
    <source>
        <dbReference type="SAM" id="Coils"/>
    </source>
</evidence>
<name>A0A2S4K0B2_9SPIO</name>
<evidence type="ECO:0000313" key="7">
    <source>
        <dbReference type="Proteomes" id="UP000237350"/>
    </source>
</evidence>
<proteinExistence type="predicted"/>
<dbReference type="PANTHER" id="PTHR44943:SF11">
    <property type="entry name" value="CELLULOSE SYNTHASE OPERON PROTEIN C"/>
    <property type="match status" value="1"/>
</dbReference>
<feature type="signal peptide" evidence="5">
    <location>
        <begin position="1"/>
        <end position="24"/>
    </location>
</feature>
<dbReference type="AlphaFoldDB" id="A0A2S4K0B2"/>
<dbReference type="Proteomes" id="UP000237350">
    <property type="component" value="Unassembled WGS sequence"/>
</dbReference>
<evidence type="ECO:0000256" key="1">
    <source>
        <dbReference type="ARBA" id="ARBA00022737"/>
    </source>
</evidence>
<evidence type="ECO:0000256" key="3">
    <source>
        <dbReference type="PROSITE-ProRule" id="PRU00339"/>
    </source>
</evidence>
<feature type="coiled-coil region" evidence="4">
    <location>
        <begin position="209"/>
        <end position="276"/>
    </location>
</feature>
<dbReference type="EMBL" id="LPWH01000004">
    <property type="protein sequence ID" value="POR05212.1"/>
    <property type="molecule type" value="Genomic_DNA"/>
</dbReference>
<keyword evidence="7" id="KW-1185">Reference proteome</keyword>
<dbReference type="SUPFAM" id="SSF48452">
    <property type="entry name" value="TPR-like"/>
    <property type="match status" value="1"/>
</dbReference>
<dbReference type="Gene3D" id="1.25.40.10">
    <property type="entry name" value="Tetratricopeptide repeat domain"/>
    <property type="match status" value="1"/>
</dbReference>
<dbReference type="InterPro" id="IPR011990">
    <property type="entry name" value="TPR-like_helical_dom_sf"/>
</dbReference>
<dbReference type="InterPro" id="IPR019734">
    <property type="entry name" value="TPR_rpt"/>
</dbReference>
<feature type="chain" id="PRO_5015585674" evidence="5">
    <location>
        <begin position="25"/>
        <end position="281"/>
    </location>
</feature>
<gene>
    <name evidence="6" type="ORF">AU468_01620</name>
</gene>
<accession>A0A2S4K0B2</accession>
<sequence>MKQSVRPLISAVVLLFLAAAPLSARSPAEISFGEGLEAFRESRFALAESRFQEALEGSDDEDLTAGAYFWIAKTGMAQHQLDAAERNLEYFLQTYPRHPLAVEARYQQGRLLFLQEDFDGALQSLGRFVERHPDSPFVANAVYWAGEALFNLGRLDEARRMFQTVLRDHPRSFRVEAARYRIAVIELTFREQELLELLRWSHEEYLRAVDEFQRQEAAYRDALASYRQRLQNTADADLREELVRLNTDIQVLQETLRSRDARIRRLEEQITTLRSETARSR</sequence>
<dbReference type="OrthoDB" id="361691at2"/>
<feature type="repeat" description="TPR" evidence="3">
    <location>
        <begin position="102"/>
        <end position="135"/>
    </location>
</feature>
<feature type="repeat" description="TPR" evidence="3">
    <location>
        <begin position="139"/>
        <end position="172"/>
    </location>
</feature>
<dbReference type="PROSITE" id="PS50005">
    <property type="entry name" value="TPR"/>
    <property type="match status" value="2"/>
</dbReference>
<dbReference type="Pfam" id="PF13432">
    <property type="entry name" value="TPR_16"/>
    <property type="match status" value="1"/>
</dbReference>
<reference evidence="7" key="1">
    <citation type="submission" date="2015-12" db="EMBL/GenBank/DDBJ databases">
        <authorList>
            <person name="Lodha T.D."/>
            <person name="Chintalapati S."/>
            <person name="Chintalapati V.R."/>
            <person name="Sravanthi T."/>
        </authorList>
    </citation>
    <scope>NUCLEOTIDE SEQUENCE [LARGE SCALE GENOMIC DNA]</scope>
    <source>
        <strain evidence="7">JC133</strain>
    </source>
</reference>
<dbReference type="RefSeq" id="WP_103679217.1">
    <property type="nucleotide sequence ID" value="NZ_LPWH01000004.1"/>
</dbReference>
<evidence type="ECO:0000256" key="5">
    <source>
        <dbReference type="SAM" id="SignalP"/>
    </source>
</evidence>
<organism evidence="6 7">
    <name type="scientific">Alkalispirochaeta sphaeroplastigenens</name>
    <dbReference type="NCBI Taxonomy" id="1187066"/>
    <lineage>
        <taxon>Bacteria</taxon>
        <taxon>Pseudomonadati</taxon>
        <taxon>Spirochaetota</taxon>
        <taxon>Spirochaetia</taxon>
        <taxon>Spirochaetales</taxon>
        <taxon>Spirochaetaceae</taxon>
        <taxon>Alkalispirochaeta</taxon>
    </lineage>
</organism>
<dbReference type="PANTHER" id="PTHR44943">
    <property type="entry name" value="CELLULOSE SYNTHASE OPERON PROTEIN C"/>
    <property type="match status" value="1"/>
</dbReference>
<dbReference type="InterPro" id="IPR051685">
    <property type="entry name" value="Ycf3/AcsC/BcsC/TPR_MFPF"/>
</dbReference>
<keyword evidence="4" id="KW-0175">Coiled coil</keyword>
<protein>
    <submittedName>
        <fullName evidence="6">Uncharacterized protein</fullName>
    </submittedName>
</protein>
<comment type="caution">
    <text evidence="6">The sequence shown here is derived from an EMBL/GenBank/DDBJ whole genome shotgun (WGS) entry which is preliminary data.</text>
</comment>
<keyword evidence="5" id="KW-0732">Signal</keyword>
<evidence type="ECO:0000313" key="6">
    <source>
        <dbReference type="EMBL" id="POR05212.1"/>
    </source>
</evidence>